<dbReference type="PANTHER" id="PTHR47958">
    <property type="entry name" value="ATP-DEPENDENT RNA HELICASE DBP3"/>
    <property type="match status" value="1"/>
</dbReference>
<evidence type="ECO:0000313" key="3">
    <source>
        <dbReference type="EMBL" id="KIO28674.1"/>
    </source>
</evidence>
<dbReference type="CDD" id="cd18787">
    <property type="entry name" value="SF2_C_DEAD"/>
    <property type="match status" value="1"/>
</dbReference>
<protein>
    <recommendedName>
        <fullName evidence="2">Helicase C-terminal domain-containing protein</fullName>
    </recommendedName>
</protein>
<dbReference type="HOGENOM" id="CLU_708215_0_0_1"/>
<dbReference type="InterPro" id="IPR027417">
    <property type="entry name" value="P-loop_NTPase"/>
</dbReference>
<organism evidence="3 4">
    <name type="scientific">Tulasnella calospora MUT 4182</name>
    <dbReference type="NCBI Taxonomy" id="1051891"/>
    <lineage>
        <taxon>Eukaryota</taxon>
        <taxon>Fungi</taxon>
        <taxon>Dikarya</taxon>
        <taxon>Basidiomycota</taxon>
        <taxon>Agaricomycotina</taxon>
        <taxon>Agaricomycetes</taxon>
        <taxon>Cantharellales</taxon>
        <taxon>Tulasnellaceae</taxon>
        <taxon>Tulasnella</taxon>
    </lineage>
</organism>
<name>A0A0C3QNI6_9AGAM</name>
<reference evidence="4" key="2">
    <citation type="submission" date="2015-01" db="EMBL/GenBank/DDBJ databases">
        <title>Evolutionary Origins and Diversification of the Mycorrhizal Mutualists.</title>
        <authorList>
            <consortium name="DOE Joint Genome Institute"/>
            <consortium name="Mycorrhizal Genomics Consortium"/>
            <person name="Kohler A."/>
            <person name="Kuo A."/>
            <person name="Nagy L.G."/>
            <person name="Floudas D."/>
            <person name="Copeland A."/>
            <person name="Barry K.W."/>
            <person name="Cichocki N."/>
            <person name="Veneault-Fourrey C."/>
            <person name="LaButti K."/>
            <person name="Lindquist E.A."/>
            <person name="Lipzen A."/>
            <person name="Lundell T."/>
            <person name="Morin E."/>
            <person name="Murat C."/>
            <person name="Riley R."/>
            <person name="Ohm R."/>
            <person name="Sun H."/>
            <person name="Tunlid A."/>
            <person name="Henrissat B."/>
            <person name="Grigoriev I.V."/>
            <person name="Hibbett D.S."/>
            <person name="Martin F."/>
        </authorList>
    </citation>
    <scope>NUCLEOTIDE SEQUENCE [LARGE SCALE GENOMIC DNA]</scope>
    <source>
        <strain evidence="4">MUT 4182</strain>
    </source>
</reference>
<feature type="compositionally biased region" description="Polar residues" evidence="1">
    <location>
        <begin position="1"/>
        <end position="19"/>
    </location>
</feature>
<reference evidence="3 4" key="1">
    <citation type="submission" date="2014-04" db="EMBL/GenBank/DDBJ databases">
        <authorList>
            <consortium name="DOE Joint Genome Institute"/>
            <person name="Kuo A."/>
            <person name="Girlanda M."/>
            <person name="Perotto S."/>
            <person name="Kohler A."/>
            <person name="Nagy L.G."/>
            <person name="Floudas D."/>
            <person name="Copeland A."/>
            <person name="Barry K.W."/>
            <person name="Cichocki N."/>
            <person name="Veneault-Fourrey C."/>
            <person name="LaButti K."/>
            <person name="Lindquist E.A."/>
            <person name="Lipzen A."/>
            <person name="Lundell T."/>
            <person name="Morin E."/>
            <person name="Murat C."/>
            <person name="Sun H."/>
            <person name="Tunlid A."/>
            <person name="Henrissat B."/>
            <person name="Grigoriev I.V."/>
            <person name="Hibbett D.S."/>
            <person name="Martin F."/>
            <person name="Nordberg H.P."/>
            <person name="Cantor M.N."/>
            <person name="Hua S.X."/>
        </authorList>
    </citation>
    <scope>NUCLEOTIDE SEQUENCE [LARGE SCALE GENOMIC DNA]</scope>
    <source>
        <strain evidence="3 4">MUT 4182</strain>
    </source>
</reference>
<gene>
    <name evidence="3" type="ORF">M407DRAFT_22106</name>
</gene>
<dbReference type="Gene3D" id="3.40.50.300">
    <property type="entry name" value="P-loop containing nucleotide triphosphate hydrolases"/>
    <property type="match status" value="1"/>
</dbReference>
<dbReference type="InterPro" id="IPR001650">
    <property type="entry name" value="Helicase_C-like"/>
</dbReference>
<dbReference type="Proteomes" id="UP000054248">
    <property type="component" value="Unassembled WGS sequence"/>
</dbReference>
<dbReference type="Pfam" id="PF00271">
    <property type="entry name" value="Helicase_C"/>
    <property type="match status" value="1"/>
</dbReference>
<dbReference type="InterPro" id="IPR058913">
    <property type="entry name" value="Integrase_dom_put"/>
</dbReference>
<keyword evidence="4" id="KW-1185">Reference proteome</keyword>
<feature type="domain" description="Helicase C-terminal" evidence="2">
    <location>
        <begin position="11"/>
        <end position="163"/>
    </location>
</feature>
<dbReference type="SUPFAM" id="SSF52540">
    <property type="entry name" value="P-loop containing nucleoside triphosphate hydrolases"/>
    <property type="match status" value="1"/>
</dbReference>
<feature type="region of interest" description="Disordered" evidence="1">
    <location>
        <begin position="1"/>
        <end position="21"/>
    </location>
</feature>
<dbReference type="PROSITE" id="PS51194">
    <property type="entry name" value="HELICASE_CTER"/>
    <property type="match status" value="1"/>
</dbReference>
<dbReference type="AlphaFoldDB" id="A0A0C3QNI6"/>
<dbReference type="STRING" id="1051891.A0A0C3QNI6"/>
<sequence length="390" mass="43133">MTVPQSTHGSSPKRLNSSKQAKRVEFVKGQDKRSVLLDILIAEGENAGLTLIFVQTKRTADILADFLALATFRSGRTPIIVATAVAARDLDSPSDTQVITYDLPSDIDDYLHRTGRTSRAGNISASTAFFNRNNKNVVPPFLCQHVTSSILQSDSYYGHEEVAKIAGIATAQSSLKIDVPTFKRAHPPPPPNVPASPPLRTLWKATDRPSIVHDGPSVGNTPIEGFWRWKRQGEGHSIKQALTIGSETGIFNPADPLHVEVAQWIWPPLIQERLDIFQDYWNSHKISPQEKKKLPSGKNPRQLFMIPESGRPDAKDCSTRVNPDTVRRLREGVGGEEGRKRAYLFVDEEFQSLADGAYVSLGCLDVTFSTVWDIFVLIVADLRSHPLPGL</sequence>
<evidence type="ECO:0000256" key="1">
    <source>
        <dbReference type="SAM" id="MobiDB-lite"/>
    </source>
</evidence>
<dbReference type="Pfam" id="PF24764">
    <property type="entry name" value="rva_4"/>
    <property type="match status" value="1"/>
</dbReference>
<dbReference type="OrthoDB" id="196131at2759"/>
<evidence type="ECO:0000259" key="2">
    <source>
        <dbReference type="PROSITE" id="PS51194"/>
    </source>
</evidence>
<accession>A0A0C3QNI6</accession>
<proteinExistence type="predicted"/>
<dbReference type="EMBL" id="KN822991">
    <property type="protein sequence ID" value="KIO28674.1"/>
    <property type="molecule type" value="Genomic_DNA"/>
</dbReference>
<evidence type="ECO:0000313" key="4">
    <source>
        <dbReference type="Proteomes" id="UP000054248"/>
    </source>
</evidence>
<dbReference type="SMART" id="SM00490">
    <property type="entry name" value="HELICc"/>
    <property type="match status" value="1"/>
</dbReference>